<keyword evidence="4 7" id="KW-0812">Transmembrane</keyword>
<comment type="caution">
    <text evidence="9">The sequence shown here is derived from an EMBL/GenBank/DDBJ whole genome shotgun (WGS) entry which is preliminary data.</text>
</comment>
<dbReference type="STRING" id="292462.AWC05_21770"/>
<reference evidence="9 10" key="1">
    <citation type="submission" date="2016-01" db="EMBL/GenBank/DDBJ databases">
        <title>The new phylogeny of the genus Mycobacterium.</title>
        <authorList>
            <person name="Tarcisio F."/>
            <person name="Conor M."/>
            <person name="Antonella G."/>
            <person name="Elisabetta G."/>
            <person name="Giulia F.S."/>
            <person name="Sara T."/>
            <person name="Anna F."/>
            <person name="Clotilde B."/>
            <person name="Roberto B."/>
            <person name="Veronica D.S."/>
            <person name="Fabio R."/>
            <person name="Monica P."/>
            <person name="Olivier J."/>
            <person name="Enrico T."/>
            <person name="Nicola S."/>
        </authorList>
    </citation>
    <scope>NUCLEOTIDE SEQUENCE [LARGE SCALE GENOMIC DNA]</scope>
    <source>
        <strain evidence="9 10">DSM 44852</strain>
    </source>
</reference>
<feature type="transmembrane region" description="Helical" evidence="7">
    <location>
        <begin position="12"/>
        <end position="29"/>
    </location>
</feature>
<dbReference type="PANTHER" id="PTHR30506:SF3">
    <property type="entry name" value="UPF0126 INNER MEMBRANE PROTEIN YADS-RELATED"/>
    <property type="match status" value="1"/>
</dbReference>
<dbReference type="AlphaFoldDB" id="A0A1X1U5U6"/>
<evidence type="ECO:0000313" key="10">
    <source>
        <dbReference type="Proteomes" id="UP000193010"/>
    </source>
</evidence>
<evidence type="ECO:0000256" key="6">
    <source>
        <dbReference type="ARBA" id="ARBA00023136"/>
    </source>
</evidence>
<organism evidence="9 10">
    <name type="scientific">Mycobacterium florentinum</name>
    <dbReference type="NCBI Taxonomy" id="292462"/>
    <lineage>
        <taxon>Bacteria</taxon>
        <taxon>Bacillati</taxon>
        <taxon>Actinomycetota</taxon>
        <taxon>Actinomycetes</taxon>
        <taxon>Mycobacteriales</taxon>
        <taxon>Mycobacteriaceae</taxon>
        <taxon>Mycobacterium</taxon>
        <taxon>Mycobacterium simiae complex</taxon>
    </lineage>
</organism>
<evidence type="ECO:0000259" key="8">
    <source>
        <dbReference type="Pfam" id="PF03458"/>
    </source>
</evidence>
<keyword evidence="10" id="KW-1185">Reference proteome</keyword>
<evidence type="ECO:0000256" key="4">
    <source>
        <dbReference type="ARBA" id="ARBA00022692"/>
    </source>
</evidence>
<dbReference type="EMBL" id="LQOV01000015">
    <property type="protein sequence ID" value="ORV52163.1"/>
    <property type="molecule type" value="Genomic_DNA"/>
</dbReference>
<evidence type="ECO:0000256" key="5">
    <source>
        <dbReference type="ARBA" id="ARBA00022989"/>
    </source>
</evidence>
<protein>
    <recommendedName>
        <fullName evidence="8">Glycine transporter domain-containing protein</fullName>
    </recommendedName>
</protein>
<evidence type="ECO:0000256" key="1">
    <source>
        <dbReference type="ARBA" id="ARBA00004651"/>
    </source>
</evidence>
<feature type="transmembrane region" description="Helical" evidence="7">
    <location>
        <begin position="68"/>
        <end position="86"/>
    </location>
</feature>
<keyword evidence="6 7" id="KW-0472">Membrane</keyword>
<feature type="transmembrane region" description="Helical" evidence="7">
    <location>
        <begin position="150"/>
        <end position="170"/>
    </location>
</feature>
<keyword evidence="3" id="KW-1003">Cell membrane</keyword>
<comment type="similarity">
    <text evidence="2">Belongs to the UPF0126 family.</text>
</comment>
<dbReference type="Pfam" id="PF03458">
    <property type="entry name" value="Gly_transporter"/>
    <property type="match status" value="2"/>
</dbReference>
<dbReference type="InterPro" id="IPR005115">
    <property type="entry name" value="Gly_transporter"/>
</dbReference>
<evidence type="ECO:0000256" key="2">
    <source>
        <dbReference type="ARBA" id="ARBA00008193"/>
    </source>
</evidence>
<dbReference type="PANTHER" id="PTHR30506">
    <property type="entry name" value="INNER MEMBRANE PROTEIN"/>
    <property type="match status" value="1"/>
</dbReference>
<gene>
    <name evidence="9" type="ORF">AWC05_21770</name>
</gene>
<dbReference type="RefSeq" id="WP_139826850.1">
    <property type="nucleotide sequence ID" value="NZ_AP022576.1"/>
</dbReference>
<evidence type="ECO:0000256" key="7">
    <source>
        <dbReference type="SAM" id="Phobius"/>
    </source>
</evidence>
<evidence type="ECO:0000256" key="3">
    <source>
        <dbReference type="ARBA" id="ARBA00022475"/>
    </source>
</evidence>
<dbReference type="GO" id="GO:0005886">
    <property type="term" value="C:plasma membrane"/>
    <property type="evidence" value="ECO:0007669"/>
    <property type="project" value="UniProtKB-SubCell"/>
</dbReference>
<name>A0A1X1U5U6_MYCFL</name>
<sequence length="232" mass="24469">MNLALGEFSRAIDLAGVFVNAVLGGVVAREFRMDPVGFVALAILSGLGGGLIRDTLLQHGPPVALTDSLYVVVALAGAAIAFLIPLRARLWSLIYPVVDALALGTWAVAGAEKTLGSGLSWLPAILLGTISAVGGGALRDLAVHRTPAIFGGNTLYATPAVAASGTVVLLSRYGMAPLGELAGIVVGSGLCLLARWRGWRLGESLTADYYLTRRKRTWRIRIGTRPRRRDDR</sequence>
<proteinExistence type="inferred from homology"/>
<feature type="transmembrane region" description="Helical" evidence="7">
    <location>
        <begin position="121"/>
        <end position="138"/>
    </location>
</feature>
<feature type="transmembrane region" description="Helical" evidence="7">
    <location>
        <begin position="176"/>
        <end position="194"/>
    </location>
</feature>
<feature type="domain" description="Glycine transporter" evidence="8">
    <location>
        <begin position="97"/>
        <end position="171"/>
    </location>
</feature>
<evidence type="ECO:0000313" key="9">
    <source>
        <dbReference type="EMBL" id="ORV52163.1"/>
    </source>
</evidence>
<dbReference type="OrthoDB" id="9791874at2"/>
<feature type="transmembrane region" description="Helical" evidence="7">
    <location>
        <begin position="93"/>
        <end position="109"/>
    </location>
</feature>
<dbReference type="Proteomes" id="UP000193010">
    <property type="component" value="Unassembled WGS sequence"/>
</dbReference>
<comment type="subcellular location">
    <subcellularLocation>
        <location evidence="1">Cell membrane</location>
        <topology evidence="1">Multi-pass membrane protein</topology>
    </subcellularLocation>
</comment>
<keyword evidence="5 7" id="KW-1133">Transmembrane helix</keyword>
<accession>A0A1X1U5U6</accession>
<feature type="domain" description="Glycine transporter" evidence="8">
    <location>
        <begin position="11"/>
        <end position="84"/>
    </location>
</feature>
<feature type="transmembrane region" description="Helical" evidence="7">
    <location>
        <begin position="36"/>
        <end position="56"/>
    </location>
</feature>